<sequence length="478" mass="53461">MMAAKAIRPAVLLNRAAYILPGKLRVNELTFEVPLDHSDPSKGNIRLFGRQVLKHDNPIVPRTASEEEEFYRKPFLVYLEGGPGFGNREPQNNSITQTALDKGYTLLLLDYRGTGLSTPINQPHLATLGGPKEQAEYLKHFRADSIVRDAEAVRLCLTETVDDTHKTWSIFGQSFGGFVALTYLSQFPQGLREVFLTGGLAPVKRTAEEVYKALCKRVIDRNEAYYSKYPEDVGRVRKVAQFLHQNPTKLPGGGDFTVERLLGIGLNLGMNGGIDLVHNTILQLASDIEQFGFITRAAGAALEGQIPFDTAPIYAILHEAIYNNGPGKASNWAAYRIGKGIAEFGSAPGLHWLLSVKDALNYQSQEQPLYFSGEMVYPFHFDCYPELKDMKETAELLAQEDEWPQLYDLDQLARNKVPVYAASYVEDMYVDADFARETARLVKGTKVFETNVLYHGAIRAKTEEVLGQLFKLREDTLD</sequence>
<organism evidence="4 5">
    <name type="scientific">Sordaria brevicollis</name>
    <dbReference type="NCBI Taxonomy" id="83679"/>
    <lineage>
        <taxon>Eukaryota</taxon>
        <taxon>Fungi</taxon>
        <taxon>Dikarya</taxon>
        <taxon>Ascomycota</taxon>
        <taxon>Pezizomycotina</taxon>
        <taxon>Sordariomycetes</taxon>
        <taxon>Sordariomycetidae</taxon>
        <taxon>Sordariales</taxon>
        <taxon>Sordariaceae</taxon>
        <taxon>Sordaria</taxon>
    </lineage>
</organism>
<dbReference type="PANTHER" id="PTHR43248">
    <property type="entry name" value="2-SUCCINYL-6-HYDROXY-2,4-CYCLOHEXADIENE-1-CARBOXYLATE SYNTHASE"/>
    <property type="match status" value="1"/>
</dbReference>
<dbReference type="Pfam" id="PF00561">
    <property type="entry name" value="Abhydrolase_1"/>
    <property type="match status" value="1"/>
</dbReference>
<evidence type="ECO:0000259" key="3">
    <source>
        <dbReference type="Pfam" id="PF00561"/>
    </source>
</evidence>
<evidence type="ECO:0000313" key="5">
    <source>
        <dbReference type="Proteomes" id="UP001281003"/>
    </source>
</evidence>
<comment type="similarity">
    <text evidence="1">Belongs to the peptidase S33 family.</text>
</comment>
<dbReference type="Proteomes" id="UP001281003">
    <property type="component" value="Unassembled WGS sequence"/>
</dbReference>
<reference evidence="4" key="2">
    <citation type="submission" date="2023-07" db="EMBL/GenBank/DDBJ databases">
        <authorList>
            <consortium name="Lawrence Berkeley National Laboratory"/>
            <person name="Haridas S."/>
            <person name="Hensen N."/>
            <person name="Bonometti L."/>
            <person name="Westerberg I."/>
            <person name="Brannstrom I.O."/>
            <person name="Guillou S."/>
            <person name="Cros-Aarteil S."/>
            <person name="Calhoun S."/>
            <person name="Kuo A."/>
            <person name="Mondo S."/>
            <person name="Pangilinan J."/>
            <person name="Riley R."/>
            <person name="LaButti K."/>
            <person name="Andreopoulos B."/>
            <person name="Lipzen A."/>
            <person name="Chen C."/>
            <person name="Yanf M."/>
            <person name="Daum C."/>
            <person name="Ng V."/>
            <person name="Clum A."/>
            <person name="Steindorff A."/>
            <person name="Ohm R."/>
            <person name="Martin F."/>
            <person name="Silar P."/>
            <person name="Natvig D."/>
            <person name="Lalanne C."/>
            <person name="Gautier V."/>
            <person name="Ament-velasquez S.L."/>
            <person name="Kruys A."/>
            <person name="Hutchinson M.I."/>
            <person name="Powell A.J."/>
            <person name="Barry K."/>
            <person name="Miller A.N."/>
            <person name="Grigoriev I.V."/>
            <person name="Debuchy R."/>
            <person name="Gladieux P."/>
            <person name="Thoren M.H."/>
            <person name="Johannesson H."/>
        </authorList>
    </citation>
    <scope>NUCLEOTIDE SEQUENCE</scope>
    <source>
        <strain evidence="4">FGSC 1904</strain>
    </source>
</reference>
<evidence type="ECO:0000313" key="4">
    <source>
        <dbReference type="EMBL" id="KAK3397601.1"/>
    </source>
</evidence>
<name>A0AAE0PCW2_SORBR</name>
<keyword evidence="5" id="KW-1185">Reference proteome</keyword>
<dbReference type="InterPro" id="IPR051601">
    <property type="entry name" value="Serine_prot/Carboxylest_S33"/>
</dbReference>
<evidence type="ECO:0000256" key="2">
    <source>
        <dbReference type="ARBA" id="ARBA00022801"/>
    </source>
</evidence>
<accession>A0AAE0PCW2</accession>
<dbReference type="InterPro" id="IPR000073">
    <property type="entry name" value="AB_hydrolase_1"/>
</dbReference>
<dbReference type="InterPro" id="IPR029058">
    <property type="entry name" value="AB_hydrolase_fold"/>
</dbReference>
<gene>
    <name evidence="4" type="ORF">B0T20DRAFT_224320</name>
</gene>
<dbReference type="AlphaFoldDB" id="A0AAE0PCW2"/>
<dbReference type="Gene3D" id="3.40.50.1820">
    <property type="entry name" value="alpha/beta hydrolase"/>
    <property type="match status" value="1"/>
</dbReference>
<protein>
    <submittedName>
        <fullName evidence="4">Alpha/Beta hydrolase protein</fullName>
    </submittedName>
</protein>
<proteinExistence type="inferred from homology"/>
<dbReference type="PANTHER" id="PTHR43248:SF2">
    <property type="entry name" value="PROLYL AMINOPEPTIDASE"/>
    <property type="match status" value="1"/>
</dbReference>
<dbReference type="SUPFAM" id="SSF53474">
    <property type="entry name" value="alpha/beta-Hydrolases"/>
    <property type="match status" value="1"/>
</dbReference>
<evidence type="ECO:0000256" key="1">
    <source>
        <dbReference type="ARBA" id="ARBA00010088"/>
    </source>
</evidence>
<dbReference type="GO" id="GO:0008233">
    <property type="term" value="F:peptidase activity"/>
    <property type="evidence" value="ECO:0007669"/>
    <property type="project" value="InterPro"/>
</dbReference>
<comment type="caution">
    <text evidence="4">The sequence shown here is derived from an EMBL/GenBank/DDBJ whole genome shotgun (WGS) entry which is preliminary data.</text>
</comment>
<feature type="domain" description="AB hydrolase-1" evidence="3">
    <location>
        <begin position="75"/>
        <end position="211"/>
    </location>
</feature>
<reference evidence="4" key="1">
    <citation type="journal article" date="2023" name="Mol. Phylogenet. Evol.">
        <title>Genome-scale phylogeny and comparative genomics of the fungal order Sordariales.</title>
        <authorList>
            <person name="Hensen N."/>
            <person name="Bonometti L."/>
            <person name="Westerberg I."/>
            <person name="Brannstrom I.O."/>
            <person name="Guillou S."/>
            <person name="Cros-Aarteil S."/>
            <person name="Calhoun S."/>
            <person name="Haridas S."/>
            <person name="Kuo A."/>
            <person name="Mondo S."/>
            <person name="Pangilinan J."/>
            <person name="Riley R."/>
            <person name="LaButti K."/>
            <person name="Andreopoulos B."/>
            <person name="Lipzen A."/>
            <person name="Chen C."/>
            <person name="Yan M."/>
            <person name="Daum C."/>
            <person name="Ng V."/>
            <person name="Clum A."/>
            <person name="Steindorff A."/>
            <person name="Ohm R.A."/>
            <person name="Martin F."/>
            <person name="Silar P."/>
            <person name="Natvig D.O."/>
            <person name="Lalanne C."/>
            <person name="Gautier V."/>
            <person name="Ament-Velasquez S.L."/>
            <person name="Kruys A."/>
            <person name="Hutchinson M.I."/>
            <person name="Powell A.J."/>
            <person name="Barry K."/>
            <person name="Miller A.N."/>
            <person name="Grigoriev I.V."/>
            <person name="Debuchy R."/>
            <person name="Gladieux P."/>
            <person name="Hiltunen Thoren M."/>
            <person name="Johannesson H."/>
        </authorList>
    </citation>
    <scope>NUCLEOTIDE SEQUENCE</scope>
    <source>
        <strain evidence="4">FGSC 1904</strain>
    </source>
</reference>
<dbReference type="PRINTS" id="PR00793">
    <property type="entry name" value="PROAMNOPTASE"/>
</dbReference>
<dbReference type="EMBL" id="JAUTDP010000007">
    <property type="protein sequence ID" value="KAK3397601.1"/>
    <property type="molecule type" value="Genomic_DNA"/>
</dbReference>
<keyword evidence="2 4" id="KW-0378">Hydrolase</keyword>
<dbReference type="InterPro" id="IPR002410">
    <property type="entry name" value="Peptidase_S33"/>
</dbReference>
<dbReference type="GO" id="GO:0006508">
    <property type="term" value="P:proteolysis"/>
    <property type="evidence" value="ECO:0007669"/>
    <property type="project" value="InterPro"/>
</dbReference>